<organism evidence="1">
    <name type="scientific">marine sediment metagenome</name>
    <dbReference type="NCBI Taxonomy" id="412755"/>
    <lineage>
        <taxon>unclassified sequences</taxon>
        <taxon>metagenomes</taxon>
        <taxon>ecological metagenomes</taxon>
    </lineage>
</organism>
<proteinExistence type="predicted"/>
<evidence type="ECO:0000313" key="1">
    <source>
        <dbReference type="EMBL" id="GAH30250.1"/>
    </source>
</evidence>
<accession>X1FCG6</accession>
<comment type="caution">
    <text evidence="1">The sequence shown here is derived from an EMBL/GenBank/DDBJ whole genome shotgun (WGS) entry which is preliminary data.</text>
</comment>
<name>X1FCG6_9ZZZZ</name>
<feature type="non-terminal residue" evidence="1">
    <location>
        <position position="1"/>
    </location>
</feature>
<protein>
    <submittedName>
        <fullName evidence="1">Uncharacterized protein</fullName>
    </submittedName>
</protein>
<gene>
    <name evidence="1" type="ORF">S01H4_67120</name>
</gene>
<dbReference type="EMBL" id="BART01042001">
    <property type="protein sequence ID" value="GAH30250.1"/>
    <property type="molecule type" value="Genomic_DNA"/>
</dbReference>
<reference evidence="1" key="1">
    <citation type="journal article" date="2014" name="Front. Microbiol.">
        <title>High frequency of phylogenetically diverse reductive dehalogenase-homologous genes in deep subseafloor sedimentary metagenomes.</title>
        <authorList>
            <person name="Kawai M."/>
            <person name="Futagami T."/>
            <person name="Toyoda A."/>
            <person name="Takaki Y."/>
            <person name="Nishi S."/>
            <person name="Hori S."/>
            <person name="Arai W."/>
            <person name="Tsubouchi T."/>
            <person name="Morono Y."/>
            <person name="Uchiyama I."/>
            <person name="Ito T."/>
            <person name="Fujiyama A."/>
            <person name="Inagaki F."/>
            <person name="Takami H."/>
        </authorList>
    </citation>
    <scope>NUCLEOTIDE SEQUENCE</scope>
    <source>
        <strain evidence="1">Expedition CK06-06</strain>
    </source>
</reference>
<dbReference type="AlphaFoldDB" id="X1FCG6"/>
<sequence length="33" mass="3948">SDWIVKNAKTSMFNVNRCYIYNKAYASEFLNKK</sequence>